<accession>A0A0E9X2H5</accession>
<sequence length="80" mass="8799">MVLSPRFRFSPHLTTIIKNKGKKSGLQLYFVITSASPLPLAAFCNGFLRPRPVAHSSFGGWGGAVHAHREACFRSTPWTS</sequence>
<name>A0A0E9X2H5_ANGAN</name>
<dbReference type="AlphaFoldDB" id="A0A0E9X2H5"/>
<reference evidence="1" key="2">
    <citation type="journal article" date="2015" name="Fish Shellfish Immunol.">
        <title>Early steps in the European eel (Anguilla anguilla)-Vibrio vulnificus interaction in the gills: Role of the RtxA13 toxin.</title>
        <authorList>
            <person name="Callol A."/>
            <person name="Pajuelo D."/>
            <person name="Ebbesson L."/>
            <person name="Teles M."/>
            <person name="MacKenzie S."/>
            <person name="Amaro C."/>
        </authorList>
    </citation>
    <scope>NUCLEOTIDE SEQUENCE</scope>
</reference>
<proteinExistence type="predicted"/>
<dbReference type="EMBL" id="GBXM01011660">
    <property type="protein sequence ID" value="JAH96917.1"/>
    <property type="molecule type" value="Transcribed_RNA"/>
</dbReference>
<evidence type="ECO:0000313" key="1">
    <source>
        <dbReference type="EMBL" id="JAH96917.1"/>
    </source>
</evidence>
<reference evidence="1" key="1">
    <citation type="submission" date="2014-11" db="EMBL/GenBank/DDBJ databases">
        <authorList>
            <person name="Amaro Gonzalez C."/>
        </authorList>
    </citation>
    <scope>NUCLEOTIDE SEQUENCE</scope>
</reference>
<protein>
    <submittedName>
        <fullName evidence="1">Uncharacterized protein</fullName>
    </submittedName>
</protein>
<organism evidence="1">
    <name type="scientific">Anguilla anguilla</name>
    <name type="common">European freshwater eel</name>
    <name type="synonym">Muraena anguilla</name>
    <dbReference type="NCBI Taxonomy" id="7936"/>
    <lineage>
        <taxon>Eukaryota</taxon>
        <taxon>Metazoa</taxon>
        <taxon>Chordata</taxon>
        <taxon>Craniata</taxon>
        <taxon>Vertebrata</taxon>
        <taxon>Euteleostomi</taxon>
        <taxon>Actinopterygii</taxon>
        <taxon>Neopterygii</taxon>
        <taxon>Teleostei</taxon>
        <taxon>Anguilliformes</taxon>
        <taxon>Anguillidae</taxon>
        <taxon>Anguilla</taxon>
    </lineage>
</organism>